<keyword evidence="1" id="KW-0175">Coiled coil</keyword>
<dbReference type="Pfam" id="PF14854">
    <property type="entry name" value="LURAP"/>
    <property type="match status" value="1"/>
</dbReference>
<dbReference type="Proteomes" id="UP001634394">
    <property type="component" value="Unassembled WGS sequence"/>
</dbReference>
<proteinExistence type="predicted"/>
<dbReference type="EMBL" id="JBJQND010000008">
    <property type="protein sequence ID" value="KAL3868489.1"/>
    <property type="molecule type" value="Genomic_DNA"/>
</dbReference>
<evidence type="ECO:0000313" key="3">
    <source>
        <dbReference type="Proteomes" id="UP001634394"/>
    </source>
</evidence>
<dbReference type="InterPro" id="IPR039499">
    <property type="entry name" value="LURA1/LRA25"/>
</dbReference>
<accession>A0ABD3W3M7</accession>
<dbReference type="AlphaFoldDB" id="A0ABD3W3M7"/>
<protein>
    <submittedName>
        <fullName evidence="2">Uncharacterized protein</fullName>
    </submittedName>
</protein>
<name>A0ABD3W3M7_SINWO</name>
<reference evidence="2 3" key="1">
    <citation type="submission" date="2024-11" db="EMBL/GenBank/DDBJ databases">
        <title>Chromosome-level genome assembly of the freshwater bivalve Anodonta woodiana.</title>
        <authorList>
            <person name="Chen X."/>
        </authorList>
    </citation>
    <scope>NUCLEOTIDE SEQUENCE [LARGE SCALE GENOMIC DNA]</scope>
    <source>
        <strain evidence="2">MN2024</strain>
        <tissue evidence="2">Gills</tissue>
    </source>
</reference>
<comment type="caution">
    <text evidence="2">The sequence shown here is derived from an EMBL/GenBank/DDBJ whole genome shotgun (WGS) entry which is preliminary data.</text>
</comment>
<organism evidence="2 3">
    <name type="scientific">Sinanodonta woodiana</name>
    <name type="common">Chinese pond mussel</name>
    <name type="synonym">Anodonta woodiana</name>
    <dbReference type="NCBI Taxonomy" id="1069815"/>
    <lineage>
        <taxon>Eukaryota</taxon>
        <taxon>Metazoa</taxon>
        <taxon>Spiralia</taxon>
        <taxon>Lophotrochozoa</taxon>
        <taxon>Mollusca</taxon>
        <taxon>Bivalvia</taxon>
        <taxon>Autobranchia</taxon>
        <taxon>Heteroconchia</taxon>
        <taxon>Palaeoheterodonta</taxon>
        <taxon>Unionida</taxon>
        <taxon>Unionoidea</taxon>
        <taxon>Unionidae</taxon>
        <taxon>Unioninae</taxon>
        <taxon>Sinanodonta</taxon>
    </lineage>
</organism>
<feature type="coiled-coil region" evidence="1">
    <location>
        <begin position="59"/>
        <end position="86"/>
    </location>
</feature>
<gene>
    <name evidence="2" type="ORF">ACJMK2_041290</name>
</gene>
<sequence length="156" mass="18082">MDEELDNPEILDDYEAAINLSNSCREFYLNRVKATAEFKQLVDRRIQKQPGQSRGGTKKTSLDRAMERLRNEMAELMDQDLSLMKQLLTLNERIAEVKTQFMYNSSCETMYDSTHNLTDSEQSLDISNEDVIDLASCSQVHEIQRKSTKSEKFEKT</sequence>
<keyword evidence="3" id="KW-1185">Reference proteome</keyword>
<evidence type="ECO:0000313" key="2">
    <source>
        <dbReference type="EMBL" id="KAL3868489.1"/>
    </source>
</evidence>
<evidence type="ECO:0000256" key="1">
    <source>
        <dbReference type="SAM" id="Coils"/>
    </source>
</evidence>